<gene>
    <name evidence="2" type="ORF">XB16_0962</name>
</gene>
<keyword evidence="2" id="KW-0238">DNA-binding</keyword>
<proteinExistence type="predicted"/>
<dbReference type="GO" id="GO:0003677">
    <property type="term" value="F:DNA binding"/>
    <property type="evidence" value="ECO:0007669"/>
    <property type="project" value="UniProtKB-KW"/>
</dbReference>
<protein>
    <submittedName>
        <fullName evidence="2">DNA-binding helix-turn-helix protein</fullName>
    </submittedName>
</protein>
<evidence type="ECO:0000313" key="2">
    <source>
        <dbReference type="EMBL" id="AVQ11297.1"/>
    </source>
</evidence>
<feature type="compositionally biased region" description="Basic and acidic residues" evidence="1">
    <location>
        <begin position="65"/>
        <end position="78"/>
    </location>
</feature>
<reference evidence="2 3" key="1">
    <citation type="journal article" date="2015" name="Genome Announc.">
        <title>Draft Genome Sequences of Leptospira santarosai Strains U160, U164, and U233, Isolated from Asymptomatic Cattle.</title>
        <authorList>
            <person name="Kremer F.S."/>
            <person name="Eslabao M.R."/>
            <person name="Provisor M."/>
            <person name="Woloski R.D."/>
            <person name="Ramires O.V."/>
            <person name="Moreno L.Z."/>
            <person name="Moreno A.M."/>
            <person name="Hamond C."/>
            <person name="Lilenbaum W."/>
            <person name="Dellagostin O.A."/>
        </authorList>
    </citation>
    <scope>NUCLEOTIDE SEQUENCE [LARGE SCALE GENOMIC DNA]</scope>
    <source>
        <strain evidence="2 3">U160</strain>
    </source>
</reference>
<feature type="region of interest" description="Disordered" evidence="1">
    <location>
        <begin position="56"/>
        <end position="87"/>
    </location>
</feature>
<dbReference type="AlphaFoldDB" id="A0A2P1QRD8"/>
<evidence type="ECO:0000256" key="1">
    <source>
        <dbReference type="SAM" id="MobiDB-lite"/>
    </source>
</evidence>
<dbReference type="Proteomes" id="UP000033961">
    <property type="component" value="Chromosome I"/>
</dbReference>
<dbReference type="EMBL" id="CP027843">
    <property type="protein sequence ID" value="AVQ11297.1"/>
    <property type="molecule type" value="Genomic_DNA"/>
</dbReference>
<organism evidence="2 3">
    <name type="scientific">Leptospira santarosai</name>
    <dbReference type="NCBI Taxonomy" id="28183"/>
    <lineage>
        <taxon>Bacteria</taxon>
        <taxon>Pseudomonadati</taxon>
        <taxon>Spirochaetota</taxon>
        <taxon>Spirochaetia</taxon>
        <taxon>Leptospirales</taxon>
        <taxon>Leptospiraceae</taxon>
        <taxon>Leptospira</taxon>
    </lineage>
</organism>
<name>A0A2P1QRD8_9LEPT</name>
<evidence type="ECO:0000313" key="3">
    <source>
        <dbReference type="Proteomes" id="UP000033961"/>
    </source>
</evidence>
<sequence length="87" mass="10031">MTTAQKIIKNKMDLLKLAETLGNVSKACNVMGYSRDSFYRFQELYEKGGELALQDLSRHKPNPKNRIEPEKEDGDRLSRVWTAKSIE</sequence>
<accession>A0A2P1QRD8</accession>
<dbReference type="Pfam" id="PF13551">
    <property type="entry name" value="HTH_29"/>
    <property type="match status" value="1"/>
</dbReference>